<dbReference type="Proteomes" id="UP000310421">
    <property type="component" value="Unassembled WGS sequence"/>
</dbReference>
<proteinExistence type="predicted"/>
<organism evidence="1 2">
    <name type="scientific">Aureobasidium pullulans</name>
    <name type="common">Black yeast</name>
    <name type="synonym">Pullularia pullulans</name>
    <dbReference type="NCBI Taxonomy" id="5580"/>
    <lineage>
        <taxon>Eukaryota</taxon>
        <taxon>Fungi</taxon>
        <taxon>Dikarya</taxon>
        <taxon>Ascomycota</taxon>
        <taxon>Pezizomycotina</taxon>
        <taxon>Dothideomycetes</taxon>
        <taxon>Dothideomycetidae</taxon>
        <taxon>Dothideales</taxon>
        <taxon>Saccotheciaceae</taxon>
        <taxon>Aureobasidium</taxon>
    </lineage>
</organism>
<name>A0A4T0AUR4_AURPU</name>
<evidence type="ECO:0008006" key="3">
    <source>
        <dbReference type="Google" id="ProtNLM"/>
    </source>
</evidence>
<evidence type="ECO:0000313" key="1">
    <source>
        <dbReference type="EMBL" id="THW60205.1"/>
    </source>
</evidence>
<dbReference type="Gene3D" id="3.30.710.10">
    <property type="entry name" value="Potassium Channel Kv1.1, Chain A"/>
    <property type="match status" value="1"/>
</dbReference>
<comment type="caution">
    <text evidence="1">The sequence shown here is derived from an EMBL/GenBank/DDBJ whole genome shotgun (WGS) entry which is preliminary data.</text>
</comment>
<accession>A0A4T0AUR4</accession>
<reference evidence="1 2" key="1">
    <citation type="submission" date="2018-10" db="EMBL/GenBank/DDBJ databases">
        <title>Fifty Aureobasidium pullulans genomes reveal a recombining polyextremotolerant generalist.</title>
        <authorList>
            <person name="Gostincar C."/>
            <person name="Turk M."/>
            <person name="Zajc J."/>
            <person name="Gunde-Cimerman N."/>
        </authorList>
    </citation>
    <scope>NUCLEOTIDE SEQUENCE [LARGE SCALE GENOMIC DNA]</scope>
    <source>
        <strain evidence="1 2">EXF-10751</strain>
    </source>
</reference>
<dbReference type="EMBL" id="QZAN01000065">
    <property type="protein sequence ID" value="THW60205.1"/>
    <property type="molecule type" value="Genomic_DNA"/>
</dbReference>
<protein>
    <recommendedName>
        <fullName evidence="3">BTB domain-containing protein</fullName>
    </recommendedName>
</protein>
<dbReference type="AlphaFoldDB" id="A0A4T0AUR4"/>
<evidence type="ECO:0000313" key="2">
    <source>
        <dbReference type="Proteomes" id="UP000310421"/>
    </source>
</evidence>
<sequence length="311" mass="36241">MSVNKVVKATMDPQWTLFWLTINTGNLALRACLIELQEFHPSAKLTDYKDAILRAYEQACDKPDTMTWVDLILKTESKPDQTIRVMKFVLDLSSPVFLAAFKENNFSNAASLEYVITGYSETVVKSAIRRLNGYALDDVENFDAEAIEFYMEIYLFANEYQLTSVKRDIIERLIFWMSHLWHNDGSPLVKHKEDENYRHRPLFEQLFESIITLYDSNALYDLDTSYKDSLLISTARFCDKKKPGYVAEKCKSADEKYSEMTMHISAYREEFREPCYLDKRCSYYDECHCVFGTTEMIKAAAARQLTPLVYQ</sequence>
<dbReference type="SUPFAM" id="SSF54695">
    <property type="entry name" value="POZ domain"/>
    <property type="match status" value="1"/>
</dbReference>
<gene>
    <name evidence="1" type="ORF">D6D20_05974</name>
</gene>
<dbReference type="InterPro" id="IPR011333">
    <property type="entry name" value="SKP1/BTB/POZ_sf"/>
</dbReference>